<dbReference type="EMBL" id="JAJVCZ030000001">
    <property type="protein sequence ID" value="KAL0264183.1"/>
    <property type="molecule type" value="Genomic_DNA"/>
</dbReference>
<dbReference type="GeneID" id="92004214"/>
<organism evidence="3 4">
    <name type="scientific">Diplodia seriata</name>
    <dbReference type="NCBI Taxonomy" id="420778"/>
    <lineage>
        <taxon>Eukaryota</taxon>
        <taxon>Fungi</taxon>
        <taxon>Dikarya</taxon>
        <taxon>Ascomycota</taxon>
        <taxon>Pezizomycotina</taxon>
        <taxon>Dothideomycetes</taxon>
        <taxon>Dothideomycetes incertae sedis</taxon>
        <taxon>Botryosphaeriales</taxon>
        <taxon>Botryosphaeriaceae</taxon>
        <taxon>Diplodia</taxon>
    </lineage>
</organism>
<evidence type="ECO:0000313" key="4">
    <source>
        <dbReference type="Proteomes" id="UP001430584"/>
    </source>
</evidence>
<evidence type="ECO:0000259" key="2">
    <source>
        <dbReference type="PROSITE" id="PS50097"/>
    </source>
</evidence>
<name>A0ABR3CTF2_9PEZI</name>
<reference evidence="3 4" key="1">
    <citation type="submission" date="2024-02" db="EMBL/GenBank/DDBJ databases">
        <title>De novo assembly and annotation of 12 fungi associated with fruit tree decline syndrome in Ontario, Canada.</title>
        <authorList>
            <person name="Sulman M."/>
            <person name="Ellouze W."/>
            <person name="Ilyukhin E."/>
        </authorList>
    </citation>
    <scope>NUCLEOTIDE SEQUENCE [LARGE SCALE GENOMIC DNA]</scope>
    <source>
        <strain evidence="3 4">FDS-637</strain>
    </source>
</reference>
<dbReference type="InterPro" id="IPR011333">
    <property type="entry name" value="SKP1/BTB/POZ_sf"/>
</dbReference>
<dbReference type="SMART" id="SM00225">
    <property type="entry name" value="BTB"/>
    <property type="match status" value="1"/>
</dbReference>
<protein>
    <recommendedName>
        <fullName evidence="2">BTB domain-containing protein</fullName>
    </recommendedName>
</protein>
<feature type="region of interest" description="Disordered" evidence="1">
    <location>
        <begin position="1"/>
        <end position="37"/>
    </location>
</feature>
<comment type="caution">
    <text evidence="3">The sequence shown here is derived from an EMBL/GenBank/DDBJ whole genome shotgun (WGS) entry which is preliminary data.</text>
</comment>
<proteinExistence type="predicted"/>
<dbReference type="InterPro" id="IPR000210">
    <property type="entry name" value="BTB/POZ_dom"/>
</dbReference>
<dbReference type="Proteomes" id="UP001430584">
    <property type="component" value="Unassembled WGS sequence"/>
</dbReference>
<feature type="domain" description="BTB" evidence="2">
    <location>
        <begin position="54"/>
        <end position="120"/>
    </location>
</feature>
<dbReference type="Pfam" id="PF00651">
    <property type="entry name" value="BTB"/>
    <property type="match status" value="1"/>
</dbReference>
<dbReference type="RefSeq" id="XP_066636923.1">
    <property type="nucleotide sequence ID" value="XM_066771644.1"/>
</dbReference>
<evidence type="ECO:0000256" key="1">
    <source>
        <dbReference type="SAM" id="MobiDB-lite"/>
    </source>
</evidence>
<feature type="compositionally biased region" description="Basic and acidic residues" evidence="1">
    <location>
        <begin position="11"/>
        <end position="26"/>
    </location>
</feature>
<sequence length="362" mass="40681">MDEAPSPDSGNDEHGHRATKRQKTDTRLTSALSHTHWSPATGAVEPVKAIAPTGDIVLLLCDDTKLRVHSVVLKLASPVFRAMFGPHFSEGQNLSETNPKEVPLPGDPAEPMTLICEILHHQHPSSSFRSELLEPLVSLVHKYDLVDAMGFKVAAFLEHELPAAKENEFSDLGDQGLLAMAYLLKDKRSFNLISREVVIFYEGSFSDLYDPFDILPSKLLVALEKHKTEVLKNLDSTITTTVTTWLEDLNSMSPDCLFSHGTPKDCCRKLLGGLLGNDDDILNSEFDESVAYRFEYWRNSYRKNRTVAVAKYFEHCWDLWLVNHLCTQCRVSDLATKALPHLLRLAVEVQYSEISGLSLERF</sequence>
<feature type="compositionally biased region" description="Polar residues" evidence="1">
    <location>
        <begin position="27"/>
        <end position="37"/>
    </location>
</feature>
<dbReference type="PROSITE" id="PS50097">
    <property type="entry name" value="BTB"/>
    <property type="match status" value="1"/>
</dbReference>
<dbReference type="SUPFAM" id="SSF54695">
    <property type="entry name" value="POZ domain"/>
    <property type="match status" value="1"/>
</dbReference>
<gene>
    <name evidence="3" type="ORF">SLS55_000129</name>
</gene>
<keyword evidence="4" id="KW-1185">Reference proteome</keyword>
<dbReference type="CDD" id="cd18186">
    <property type="entry name" value="BTB_POZ_ZBTB_KLHL-like"/>
    <property type="match status" value="1"/>
</dbReference>
<accession>A0ABR3CTF2</accession>
<evidence type="ECO:0000313" key="3">
    <source>
        <dbReference type="EMBL" id="KAL0264183.1"/>
    </source>
</evidence>
<dbReference type="Gene3D" id="3.30.710.10">
    <property type="entry name" value="Potassium Channel Kv1.1, Chain A"/>
    <property type="match status" value="1"/>
</dbReference>